<reference evidence="2 3" key="1">
    <citation type="journal article" date="2018" name="Microbiome">
        <title>Fine metagenomic profile of the Mediterranean stratified and mixed water columns revealed by assembly and recruitment.</title>
        <authorList>
            <person name="Haro-Moreno J.M."/>
            <person name="Lopez-Perez M."/>
            <person name="De La Torre J.R."/>
            <person name="Picazo A."/>
            <person name="Camacho A."/>
            <person name="Rodriguez-Valera F."/>
        </authorList>
    </citation>
    <scope>NUCLEOTIDE SEQUENCE [LARGE SCALE GENOMIC DNA]</scope>
    <source>
        <strain evidence="2">MED-G50</strain>
    </source>
</reference>
<evidence type="ECO:0000313" key="2">
    <source>
        <dbReference type="EMBL" id="RCL83543.1"/>
    </source>
</evidence>
<evidence type="ECO:0000313" key="3">
    <source>
        <dbReference type="Proteomes" id="UP000252289"/>
    </source>
</evidence>
<comment type="caution">
    <text evidence="2">The sequence shown here is derived from an EMBL/GenBank/DDBJ whole genome shotgun (WGS) entry which is preliminary data.</text>
</comment>
<name>A0A368EIT9_9PROT</name>
<dbReference type="PANTHER" id="PTHR35335:SF1">
    <property type="entry name" value="UPF0716 PROTEIN FXSA"/>
    <property type="match status" value="1"/>
</dbReference>
<accession>A0A368EIT9</accession>
<organism evidence="2 3">
    <name type="scientific">PS1 clade bacterium</name>
    <dbReference type="NCBI Taxonomy" id="2175152"/>
    <lineage>
        <taxon>Bacteria</taxon>
        <taxon>Pseudomonadati</taxon>
        <taxon>Pseudomonadota</taxon>
        <taxon>Alphaproteobacteria</taxon>
        <taxon>PS1 clade</taxon>
    </lineage>
</organism>
<dbReference type="InterPro" id="IPR007313">
    <property type="entry name" value="FxsA"/>
</dbReference>
<dbReference type="EMBL" id="QOQK01000028">
    <property type="protein sequence ID" value="RCL83543.1"/>
    <property type="molecule type" value="Genomic_DNA"/>
</dbReference>
<dbReference type="PANTHER" id="PTHR35335">
    <property type="entry name" value="UPF0716 PROTEIN FXSA"/>
    <property type="match status" value="1"/>
</dbReference>
<feature type="transmembrane region" description="Helical" evidence="1">
    <location>
        <begin position="71"/>
        <end position="91"/>
    </location>
</feature>
<dbReference type="Proteomes" id="UP000252289">
    <property type="component" value="Unassembled WGS sequence"/>
</dbReference>
<feature type="transmembrane region" description="Helical" evidence="1">
    <location>
        <begin position="27"/>
        <end position="50"/>
    </location>
</feature>
<sequence>MSLLLLVFFILLPIVEITLLIDIGGNIGAGATILLILTTAMVGMVLVRYQGFSLLRDAQSQISKGQPPAKALAHGILVLLAGLMLIIPGFFTDGVGFLLLLPPVRSLLLDFVVGSIMTKFTADMFSTRFYSSASSQDRGARPSSANDDDVIDANHIVIDKNDPES</sequence>
<keyword evidence="1" id="KW-1133">Transmembrane helix</keyword>
<dbReference type="AlphaFoldDB" id="A0A368EIT9"/>
<dbReference type="Pfam" id="PF04186">
    <property type="entry name" value="FxsA"/>
    <property type="match status" value="1"/>
</dbReference>
<gene>
    <name evidence="2" type="ORF">DBW64_05255</name>
</gene>
<evidence type="ECO:0000256" key="1">
    <source>
        <dbReference type="SAM" id="Phobius"/>
    </source>
</evidence>
<keyword evidence="1" id="KW-0812">Transmembrane</keyword>
<protein>
    <submittedName>
        <fullName evidence="2">FxsA family protein</fullName>
    </submittedName>
</protein>
<proteinExistence type="predicted"/>
<dbReference type="GO" id="GO:0016020">
    <property type="term" value="C:membrane"/>
    <property type="evidence" value="ECO:0007669"/>
    <property type="project" value="InterPro"/>
</dbReference>
<dbReference type="NCBIfam" id="NF008528">
    <property type="entry name" value="PRK11463.1-2"/>
    <property type="match status" value="1"/>
</dbReference>
<keyword evidence="1" id="KW-0472">Membrane</keyword>